<evidence type="ECO:0000313" key="13">
    <source>
        <dbReference type="EMBL" id="QPG75191.1"/>
    </source>
</evidence>
<dbReference type="InterPro" id="IPR036656">
    <property type="entry name" value="QCR9_sf"/>
</dbReference>
<dbReference type="RefSeq" id="XP_038778756.1">
    <property type="nucleotide sequence ID" value="XM_038922828.1"/>
</dbReference>
<comment type="similarity">
    <text evidence="2 12">Belongs to the UQCR10/QCR9 family.</text>
</comment>
<dbReference type="Gene3D" id="1.20.5.260">
    <property type="entry name" value="Cytochrome b-c1 complex subunit 9"/>
    <property type="match status" value="1"/>
</dbReference>
<keyword evidence="5" id="KW-0812">Transmembrane</keyword>
<evidence type="ECO:0000256" key="8">
    <source>
        <dbReference type="ARBA" id="ARBA00022989"/>
    </source>
</evidence>
<dbReference type="FunFam" id="1.20.5.260:FF:000001">
    <property type="entry name" value="Cytochrome b-c1 complex subunit 9"/>
    <property type="match status" value="1"/>
</dbReference>
<evidence type="ECO:0000256" key="1">
    <source>
        <dbReference type="ARBA" id="ARBA00004434"/>
    </source>
</evidence>
<keyword evidence="4 12" id="KW-0679">Respiratory chain</keyword>
<dbReference type="OrthoDB" id="44067at2759"/>
<dbReference type="InterPro" id="IPR008027">
    <property type="entry name" value="QCR9"/>
</dbReference>
<keyword evidence="6 12" id="KW-0999">Mitochondrion inner membrane</keyword>
<comment type="function">
    <text evidence="12">Component of the ubiquinol-cytochrome c oxidoreductase, a multisubunit transmembrane complex that is part of the mitochondrial electron transport chain which drives oxidative phosphorylation. The complex plays an important role in the uptake of multiple carbon sources present in different host niches.</text>
</comment>
<comment type="subcellular location">
    <subcellularLocation>
        <location evidence="1 12">Mitochondrion inner membrane</location>
        <topology evidence="1 12">Single-pass membrane protein</topology>
    </subcellularLocation>
</comment>
<evidence type="ECO:0000256" key="11">
    <source>
        <dbReference type="ARBA" id="ARBA00044247"/>
    </source>
</evidence>
<dbReference type="AlphaFoldDB" id="A0A875S083"/>
<evidence type="ECO:0000256" key="4">
    <source>
        <dbReference type="ARBA" id="ARBA00022660"/>
    </source>
</evidence>
<dbReference type="KEGG" id="bnn:FOA43_002541"/>
<dbReference type="GO" id="GO:0005743">
    <property type="term" value="C:mitochondrial inner membrane"/>
    <property type="evidence" value="ECO:0007669"/>
    <property type="project" value="UniProtKB-SubCell"/>
</dbReference>
<dbReference type="SUPFAM" id="SSF81514">
    <property type="entry name" value="Subunit X (non-heme 7 kDa protein) of cytochrome bc1 complex (Ubiquinol-cytochrome c reductase)"/>
    <property type="match status" value="1"/>
</dbReference>
<evidence type="ECO:0000256" key="7">
    <source>
        <dbReference type="ARBA" id="ARBA00022982"/>
    </source>
</evidence>
<accession>A0A875S083</accession>
<evidence type="ECO:0000256" key="9">
    <source>
        <dbReference type="ARBA" id="ARBA00023128"/>
    </source>
</evidence>
<evidence type="ECO:0000256" key="5">
    <source>
        <dbReference type="ARBA" id="ARBA00022692"/>
    </source>
</evidence>
<dbReference type="EMBL" id="CP064813">
    <property type="protein sequence ID" value="QPG75191.1"/>
    <property type="molecule type" value="Genomic_DNA"/>
</dbReference>
<keyword evidence="7 12" id="KW-0249">Electron transport</keyword>
<organism evidence="13 14">
    <name type="scientific">Eeniella nana</name>
    <name type="common">Yeast</name>
    <name type="synonym">Brettanomyces nanus</name>
    <dbReference type="NCBI Taxonomy" id="13502"/>
    <lineage>
        <taxon>Eukaryota</taxon>
        <taxon>Fungi</taxon>
        <taxon>Dikarya</taxon>
        <taxon>Ascomycota</taxon>
        <taxon>Saccharomycotina</taxon>
        <taxon>Pichiomycetes</taxon>
        <taxon>Pichiales</taxon>
        <taxon>Pichiaceae</taxon>
        <taxon>Brettanomyces</taxon>
    </lineage>
</organism>
<name>A0A875S083_EENNA</name>
<dbReference type="GO" id="GO:0045275">
    <property type="term" value="C:respiratory chain complex III"/>
    <property type="evidence" value="ECO:0007669"/>
    <property type="project" value="UniProtKB-UniRule"/>
</dbReference>
<evidence type="ECO:0000256" key="10">
    <source>
        <dbReference type="ARBA" id="ARBA00023136"/>
    </source>
</evidence>
<sequence>MSFYSTLYNTIFKRNSVFVGTVFASAFLFQATFDEAVTAWYENRNKGKLWKDVKVQLAAGGDAGGDADDDE</sequence>
<dbReference type="PANTHER" id="PTHR12980">
    <property type="entry name" value="UBIQUINOL-CYTOCHROME C REDUCTASE COMPLEX, SUBUNIT X"/>
    <property type="match status" value="1"/>
</dbReference>
<dbReference type="Pfam" id="PF05365">
    <property type="entry name" value="UCR_UQCRX_QCR9"/>
    <property type="match status" value="1"/>
</dbReference>
<comment type="subunit">
    <text evidence="12">Component of the ubiquinol-cytochrome c oxidoreductase (cytochrome b-c1 complex, complex III, CIII), a multisubunit enzyme composed of 3 respiratory subunits cytochrome b, cytochrome c1 and Rieske protein, 2 core protein subunits, and additional low-molecular weight protein subunits.</text>
</comment>
<evidence type="ECO:0000256" key="12">
    <source>
        <dbReference type="RuleBase" id="RU368056"/>
    </source>
</evidence>
<proteinExistence type="inferred from homology"/>
<keyword evidence="14" id="KW-1185">Reference proteome</keyword>
<evidence type="ECO:0000256" key="6">
    <source>
        <dbReference type="ARBA" id="ARBA00022792"/>
    </source>
</evidence>
<evidence type="ECO:0000256" key="3">
    <source>
        <dbReference type="ARBA" id="ARBA00022448"/>
    </source>
</evidence>
<keyword evidence="3 12" id="KW-0813">Transport</keyword>
<evidence type="ECO:0000256" key="2">
    <source>
        <dbReference type="ARBA" id="ARBA00007856"/>
    </source>
</evidence>
<keyword evidence="8" id="KW-1133">Transmembrane helix</keyword>
<keyword evidence="10" id="KW-0472">Membrane</keyword>
<evidence type="ECO:0000313" key="14">
    <source>
        <dbReference type="Proteomes" id="UP000662931"/>
    </source>
</evidence>
<keyword evidence="9 12" id="KW-0496">Mitochondrion</keyword>
<dbReference type="Proteomes" id="UP000662931">
    <property type="component" value="Chromosome 2"/>
</dbReference>
<dbReference type="GeneID" id="62195942"/>
<reference evidence="13" key="1">
    <citation type="submission" date="2020-10" db="EMBL/GenBank/DDBJ databases">
        <authorList>
            <person name="Roach M.J.R."/>
        </authorList>
    </citation>
    <scope>NUCLEOTIDE SEQUENCE</scope>
    <source>
        <strain evidence="13">CBS 1945</strain>
    </source>
</reference>
<dbReference type="GO" id="GO:0006122">
    <property type="term" value="P:mitochondrial electron transport, ubiquinol to cytochrome c"/>
    <property type="evidence" value="ECO:0007669"/>
    <property type="project" value="UniProtKB-UniRule"/>
</dbReference>
<protein>
    <recommendedName>
        <fullName evidence="11 12">Complex III subunit 9</fullName>
    </recommendedName>
</protein>
<gene>
    <name evidence="13" type="primary">QCR9</name>
    <name evidence="13" type="ORF">FOA43_002541</name>
</gene>
<dbReference type="PANTHER" id="PTHR12980:SF0">
    <property type="entry name" value="CYTOCHROME B-C1 COMPLEX SUBUNIT 9"/>
    <property type="match status" value="1"/>
</dbReference>